<name>A0A821A7C5_9BILA</name>
<accession>A0A821A7C5</accession>
<sequence>MSLYLGTSSACCCQSSLEATVLATA</sequence>
<feature type="non-terminal residue" evidence="1">
    <location>
        <position position="25"/>
    </location>
</feature>
<dbReference type="AlphaFoldDB" id="A0A821A7C5"/>
<protein>
    <submittedName>
        <fullName evidence="1">Uncharacterized protein</fullName>
    </submittedName>
</protein>
<dbReference type="EMBL" id="CAJOBO010007664">
    <property type="protein sequence ID" value="CAF4576241.1"/>
    <property type="molecule type" value="Genomic_DNA"/>
</dbReference>
<proteinExistence type="predicted"/>
<evidence type="ECO:0000313" key="2">
    <source>
        <dbReference type="Proteomes" id="UP000663851"/>
    </source>
</evidence>
<evidence type="ECO:0000313" key="1">
    <source>
        <dbReference type="EMBL" id="CAF4576241.1"/>
    </source>
</evidence>
<comment type="caution">
    <text evidence="1">The sequence shown here is derived from an EMBL/GenBank/DDBJ whole genome shotgun (WGS) entry which is preliminary data.</text>
</comment>
<gene>
    <name evidence="1" type="ORF">HFQ381_LOCUS32288</name>
</gene>
<organism evidence="1 2">
    <name type="scientific">Rotaria socialis</name>
    <dbReference type="NCBI Taxonomy" id="392032"/>
    <lineage>
        <taxon>Eukaryota</taxon>
        <taxon>Metazoa</taxon>
        <taxon>Spiralia</taxon>
        <taxon>Gnathifera</taxon>
        <taxon>Rotifera</taxon>
        <taxon>Eurotatoria</taxon>
        <taxon>Bdelloidea</taxon>
        <taxon>Philodinida</taxon>
        <taxon>Philodinidae</taxon>
        <taxon>Rotaria</taxon>
    </lineage>
</organism>
<dbReference type="Proteomes" id="UP000663851">
    <property type="component" value="Unassembled WGS sequence"/>
</dbReference>
<reference evidence="1" key="1">
    <citation type="submission" date="2021-02" db="EMBL/GenBank/DDBJ databases">
        <authorList>
            <person name="Nowell W R."/>
        </authorList>
    </citation>
    <scope>NUCLEOTIDE SEQUENCE</scope>
</reference>